<dbReference type="Pfam" id="PF03358">
    <property type="entry name" value="FMN_red"/>
    <property type="match status" value="1"/>
</dbReference>
<organism evidence="5 6">
    <name type="scientific">Actinokineospora spheciospongiae</name>
    <dbReference type="NCBI Taxonomy" id="909613"/>
    <lineage>
        <taxon>Bacteria</taxon>
        <taxon>Bacillati</taxon>
        <taxon>Actinomycetota</taxon>
        <taxon>Actinomycetes</taxon>
        <taxon>Pseudonocardiales</taxon>
        <taxon>Pseudonocardiaceae</taxon>
        <taxon>Actinokineospora</taxon>
    </lineage>
</organism>
<comment type="caution">
    <text evidence="5">The sequence shown here is derived from an EMBL/GenBank/DDBJ whole genome shotgun (WGS) entry which is preliminary data.</text>
</comment>
<dbReference type="GO" id="GO:0016491">
    <property type="term" value="F:oxidoreductase activity"/>
    <property type="evidence" value="ECO:0007669"/>
    <property type="project" value="UniProtKB-KW"/>
</dbReference>
<dbReference type="AlphaFoldDB" id="W7IWB6"/>
<sequence length="188" mass="19822">MTTPTIALVGGSTRPESVSERALRVVAGQLAARGCAVELLTARDLLLPLYDPVSLHRTPQARNLVSALASCDGLVLSTPTYHGGMSGLMKNALDYAEDLASATPSYLDGRAVGCIATGWSDHGAATAVADLRNSTQSLRAWTTPMGVPINALSRPDVFTDPRLLRRLDILTDQVVTMARARLATALPA</sequence>
<dbReference type="Gene3D" id="3.40.50.360">
    <property type="match status" value="1"/>
</dbReference>
<dbReference type="OrthoDB" id="9812295at2"/>
<feature type="domain" description="NADPH-dependent FMN reductase-like" evidence="4">
    <location>
        <begin position="5"/>
        <end position="145"/>
    </location>
</feature>
<evidence type="ECO:0000313" key="6">
    <source>
        <dbReference type="Proteomes" id="UP000019277"/>
    </source>
</evidence>
<dbReference type="PANTHER" id="PTHR43408">
    <property type="entry name" value="FMN REDUCTASE (NADPH)"/>
    <property type="match status" value="1"/>
</dbReference>
<keyword evidence="1" id="KW-0285">Flavoprotein</keyword>
<evidence type="ECO:0000256" key="3">
    <source>
        <dbReference type="ARBA" id="ARBA00023002"/>
    </source>
</evidence>
<dbReference type="PANTHER" id="PTHR43408:SF2">
    <property type="entry name" value="FMN REDUCTASE (NADPH)"/>
    <property type="match status" value="1"/>
</dbReference>
<reference evidence="5 6" key="1">
    <citation type="journal article" date="2014" name="Genome Announc.">
        <title>Draft Genome Sequence of the Antitrypanosomally Active Sponge-Associated Bacterium Actinokineospora sp. Strain EG49.</title>
        <authorList>
            <person name="Harjes J."/>
            <person name="Ryu T."/>
            <person name="Abdelmohsen U.R."/>
            <person name="Moitinho-Silva L."/>
            <person name="Horn H."/>
            <person name="Ravasi T."/>
            <person name="Hentschel U."/>
        </authorList>
    </citation>
    <scope>NUCLEOTIDE SEQUENCE [LARGE SCALE GENOMIC DNA]</scope>
    <source>
        <strain evidence="5 6">EG49</strain>
    </source>
</reference>
<dbReference type="eggNOG" id="COG0431">
    <property type="taxonomic scope" value="Bacteria"/>
</dbReference>
<dbReference type="InterPro" id="IPR029039">
    <property type="entry name" value="Flavoprotein-like_sf"/>
</dbReference>
<evidence type="ECO:0000256" key="1">
    <source>
        <dbReference type="ARBA" id="ARBA00022630"/>
    </source>
</evidence>
<evidence type="ECO:0000259" key="4">
    <source>
        <dbReference type="Pfam" id="PF03358"/>
    </source>
</evidence>
<keyword evidence="2" id="KW-0288">FMN</keyword>
<dbReference type="EMBL" id="AYXG01000004">
    <property type="protein sequence ID" value="EWC64613.1"/>
    <property type="molecule type" value="Genomic_DNA"/>
</dbReference>
<gene>
    <name evidence="5" type="ORF">UO65_0220</name>
</gene>
<accession>W7IWB6</accession>
<dbReference type="STRING" id="909613.UO65_0220"/>
<dbReference type="InterPro" id="IPR051814">
    <property type="entry name" value="NAD(P)H-dep_FMN_reductase"/>
</dbReference>
<protein>
    <submittedName>
        <fullName evidence="5">Putative NADPH-dependent FMN reductase</fullName>
    </submittedName>
</protein>
<evidence type="ECO:0000256" key="2">
    <source>
        <dbReference type="ARBA" id="ARBA00022643"/>
    </source>
</evidence>
<proteinExistence type="predicted"/>
<keyword evidence="3" id="KW-0560">Oxidoreductase</keyword>
<dbReference type="RefSeq" id="WP_035277749.1">
    <property type="nucleotide sequence ID" value="NZ_AYXG01000004.1"/>
</dbReference>
<dbReference type="InterPro" id="IPR005025">
    <property type="entry name" value="FMN_Rdtase-like_dom"/>
</dbReference>
<dbReference type="Proteomes" id="UP000019277">
    <property type="component" value="Unassembled WGS sequence"/>
</dbReference>
<keyword evidence="6" id="KW-1185">Reference proteome</keyword>
<dbReference type="SUPFAM" id="SSF52218">
    <property type="entry name" value="Flavoproteins"/>
    <property type="match status" value="1"/>
</dbReference>
<name>W7IWB6_9PSEU</name>
<evidence type="ECO:0000313" key="5">
    <source>
        <dbReference type="EMBL" id="EWC64613.1"/>
    </source>
</evidence>